<keyword evidence="3" id="KW-1185">Reference proteome</keyword>
<organism evidence="2 3">
    <name type="scientific">Micromonospora echinospora</name>
    <name type="common">Micromonospora purpurea</name>
    <dbReference type="NCBI Taxonomy" id="1877"/>
    <lineage>
        <taxon>Bacteria</taxon>
        <taxon>Bacillati</taxon>
        <taxon>Actinomycetota</taxon>
        <taxon>Actinomycetes</taxon>
        <taxon>Micromonosporales</taxon>
        <taxon>Micromonosporaceae</taxon>
        <taxon>Micromonospora</taxon>
    </lineage>
</organism>
<proteinExistence type="predicted"/>
<gene>
    <name evidence="2" type="ORF">GA0070618_2092</name>
</gene>
<dbReference type="EMBL" id="LT607413">
    <property type="protein sequence ID" value="SCE94322.1"/>
    <property type="molecule type" value="Genomic_DNA"/>
</dbReference>
<evidence type="ECO:0000313" key="3">
    <source>
        <dbReference type="Proteomes" id="UP000198253"/>
    </source>
</evidence>
<reference evidence="3" key="1">
    <citation type="submission" date="2016-06" db="EMBL/GenBank/DDBJ databases">
        <authorList>
            <person name="Varghese N."/>
            <person name="Submissions Spin"/>
        </authorList>
    </citation>
    <scope>NUCLEOTIDE SEQUENCE [LARGE SCALE GENOMIC DNA]</scope>
    <source>
        <strain evidence="3">DSM 43816</strain>
    </source>
</reference>
<dbReference type="InParanoid" id="A0A1C4WDP6"/>
<dbReference type="Proteomes" id="UP000198253">
    <property type="component" value="Chromosome I"/>
</dbReference>
<accession>A0A1C4WDP6</accession>
<dbReference type="AlphaFoldDB" id="A0A1C4WDP6"/>
<evidence type="ECO:0000313" key="2">
    <source>
        <dbReference type="EMBL" id="SCE94322.1"/>
    </source>
</evidence>
<evidence type="ECO:0000256" key="1">
    <source>
        <dbReference type="SAM" id="MobiDB-lite"/>
    </source>
</evidence>
<sequence>MPGRPDRPHTDHRVVPVPPAVVHLTAGDLLHLTSAASVQFVKPIMFRLIRVLDRPTFDGWLWLDGYQLNKKGDATTRRELFVQQAGLRKLPTPAPTPRRGGRQADSRPPGQPPLVRRDRD</sequence>
<feature type="region of interest" description="Disordered" evidence="1">
    <location>
        <begin position="82"/>
        <end position="120"/>
    </location>
</feature>
<name>A0A1C4WDP6_MICEC</name>
<protein>
    <submittedName>
        <fullName evidence="2">Uncharacterized protein</fullName>
    </submittedName>
</protein>